<comment type="caution">
    <text evidence="2">The sequence shown here is derived from an EMBL/GenBank/DDBJ whole genome shotgun (WGS) entry which is preliminary data.</text>
</comment>
<protein>
    <submittedName>
        <fullName evidence="2">Putative magnesium-chelatase subunit</fullName>
    </submittedName>
</protein>
<dbReference type="Pfam" id="PF07728">
    <property type="entry name" value="AAA_5"/>
    <property type="match status" value="1"/>
</dbReference>
<dbReference type="PATRIC" id="fig|537010.4.peg.2369"/>
<dbReference type="GO" id="GO:0005524">
    <property type="term" value="F:ATP binding"/>
    <property type="evidence" value="ECO:0007669"/>
    <property type="project" value="InterPro"/>
</dbReference>
<dbReference type="EMBL" id="AFZX01000065">
    <property type="protein sequence ID" value="EHL06802.1"/>
    <property type="molecule type" value="Genomic_DNA"/>
</dbReference>
<feature type="domain" description="AAA+ ATPase" evidence="1">
    <location>
        <begin position="45"/>
        <end position="226"/>
    </location>
</feature>
<dbReference type="Gene3D" id="3.40.50.300">
    <property type="entry name" value="P-loop containing nucleotide triphosphate hydrolases"/>
    <property type="match status" value="1"/>
</dbReference>
<dbReference type="PANTHER" id="PTHR32039:SF9">
    <property type="entry name" value="MAGNESIUM-CHELATASE SUBUNIT CHLI-2, CHLOROPLASTIC"/>
    <property type="match status" value="1"/>
</dbReference>
<organism evidence="2 3">
    <name type="scientific">Desulfitobacterium hafniense DP7</name>
    <dbReference type="NCBI Taxonomy" id="537010"/>
    <lineage>
        <taxon>Bacteria</taxon>
        <taxon>Bacillati</taxon>
        <taxon>Bacillota</taxon>
        <taxon>Clostridia</taxon>
        <taxon>Eubacteriales</taxon>
        <taxon>Desulfitobacteriaceae</taxon>
        <taxon>Desulfitobacterium</taxon>
    </lineage>
</organism>
<dbReference type="HOGENOM" id="CLU_016684_0_1_9"/>
<dbReference type="Gene3D" id="1.10.8.80">
    <property type="entry name" value="Magnesium chelatase subunit I, C-Terminal domain"/>
    <property type="match status" value="1"/>
</dbReference>
<evidence type="ECO:0000313" key="3">
    <source>
        <dbReference type="Proteomes" id="UP000004416"/>
    </source>
</evidence>
<evidence type="ECO:0000313" key="2">
    <source>
        <dbReference type="EMBL" id="EHL06802.1"/>
    </source>
</evidence>
<gene>
    <name evidence="2" type="ORF">HMPREF0322_02525</name>
</gene>
<dbReference type="Proteomes" id="UP000004416">
    <property type="component" value="Unassembled WGS sequence"/>
</dbReference>
<dbReference type="InterPro" id="IPR011704">
    <property type="entry name" value="ATPase_dyneun-rel_AAA"/>
</dbReference>
<dbReference type="AlphaFoldDB" id="G9XNI3"/>
<proteinExistence type="predicted"/>
<dbReference type="SUPFAM" id="SSF52540">
    <property type="entry name" value="P-loop containing nucleoside triphosphate hydrolases"/>
    <property type="match status" value="1"/>
</dbReference>
<dbReference type="SMART" id="SM00382">
    <property type="entry name" value="AAA"/>
    <property type="match status" value="1"/>
</dbReference>
<accession>G9XNI3</accession>
<dbReference type="InterPro" id="IPR041628">
    <property type="entry name" value="ChlI/MoxR_AAA_lid"/>
</dbReference>
<dbReference type="PANTHER" id="PTHR32039">
    <property type="entry name" value="MAGNESIUM-CHELATASE SUBUNIT CHLI"/>
    <property type="match status" value="1"/>
</dbReference>
<dbReference type="GO" id="GO:0016887">
    <property type="term" value="F:ATP hydrolysis activity"/>
    <property type="evidence" value="ECO:0007669"/>
    <property type="project" value="InterPro"/>
</dbReference>
<dbReference type="InterPro" id="IPR045006">
    <property type="entry name" value="CHLI-like"/>
</dbReference>
<name>G9XNI3_DESHA</name>
<dbReference type="InterPro" id="IPR027417">
    <property type="entry name" value="P-loop_NTPase"/>
</dbReference>
<sequence length="358" mass="39796">MLRIPAAVKGVFQEMEKAKQLYPFSAIVGQEDMKKGLLLNSINPLLGGVLIRGEKGTAKSTAVRALAQILPLREQVEGCPFHCDPADDSFWCGNCREAFQQEGIRSSQGRMRVINLPVSATEDRVVGTLDIEHAIKKGEKRFEPGILAEANRNILYVDEVNLLDDHVVDVLLDAAAMGVNSIEREGVSYSHPSRFVLVGTMNPEEGDLRPQLIDRFGLVVDVKGEEDTKERVEIIKRRLAFENNPTLFSKDYEDAEQRLTGRIAAAKELLSQVTYSPECLGLVAEIGITLGVDGHRADITFIKAAITHAAFRGSERVAKEDMLIAAKLALPHRMRRRPFEESSLDFERVYDLIEKSAL</sequence>
<dbReference type="CDD" id="cd00009">
    <property type="entry name" value="AAA"/>
    <property type="match status" value="1"/>
</dbReference>
<dbReference type="Pfam" id="PF17863">
    <property type="entry name" value="AAA_lid_2"/>
    <property type="match status" value="1"/>
</dbReference>
<reference evidence="2 3" key="1">
    <citation type="submission" date="2011-08" db="EMBL/GenBank/DDBJ databases">
        <authorList>
            <person name="Weinstock G."/>
            <person name="Sodergren E."/>
            <person name="Clifton S."/>
            <person name="Fulton L."/>
            <person name="Fulton B."/>
            <person name="Courtney L."/>
            <person name="Fronick C."/>
            <person name="Harrison M."/>
            <person name="Strong C."/>
            <person name="Farmer C."/>
            <person name="Delahaunty K."/>
            <person name="Markovic C."/>
            <person name="Hall O."/>
            <person name="Minx P."/>
            <person name="Tomlinson C."/>
            <person name="Mitreva M."/>
            <person name="Hou S."/>
            <person name="Chen J."/>
            <person name="Wollam A."/>
            <person name="Pepin K.H."/>
            <person name="Johnson M."/>
            <person name="Bhonagiri V."/>
            <person name="Zhang X."/>
            <person name="Suruliraj S."/>
            <person name="Warren W."/>
            <person name="Chinwalla A."/>
            <person name="Mardis E.R."/>
            <person name="Wilson R.K."/>
        </authorList>
    </citation>
    <scope>NUCLEOTIDE SEQUENCE [LARGE SCALE GENOMIC DNA]</scope>
    <source>
        <strain evidence="2 3">DP7</strain>
    </source>
</reference>
<dbReference type="InterPro" id="IPR003593">
    <property type="entry name" value="AAA+_ATPase"/>
</dbReference>
<evidence type="ECO:0000259" key="1">
    <source>
        <dbReference type="SMART" id="SM00382"/>
    </source>
</evidence>